<dbReference type="InterPro" id="IPR000315">
    <property type="entry name" value="Znf_B-box"/>
</dbReference>
<dbReference type="SMART" id="SM00589">
    <property type="entry name" value="PRY"/>
    <property type="match status" value="1"/>
</dbReference>
<dbReference type="SMART" id="SM00449">
    <property type="entry name" value="SPRY"/>
    <property type="match status" value="1"/>
</dbReference>
<accession>A0AAV2MMA1</accession>
<evidence type="ECO:0000259" key="7">
    <source>
        <dbReference type="PROSITE" id="PS50188"/>
    </source>
</evidence>
<evidence type="ECO:0000256" key="1">
    <source>
        <dbReference type="ARBA" id="ARBA00022771"/>
    </source>
</evidence>
<dbReference type="FunFam" id="2.60.120.920:FF:000004">
    <property type="entry name" value="Butyrophilin subfamily 1 member A1"/>
    <property type="match status" value="1"/>
</dbReference>
<evidence type="ECO:0000313" key="9">
    <source>
        <dbReference type="Proteomes" id="UP001497482"/>
    </source>
</evidence>
<dbReference type="Pfam" id="PF00643">
    <property type="entry name" value="zf-B_box"/>
    <property type="match status" value="1"/>
</dbReference>
<dbReference type="InterPro" id="IPR043136">
    <property type="entry name" value="B30.2/SPRY_sf"/>
</dbReference>
<dbReference type="GO" id="GO:0008270">
    <property type="term" value="F:zinc ion binding"/>
    <property type="evidence" value="ECO:0007669"/>
    <property type="project" value="UniProtKB-KW"/>
</dbReference>
<dbReference type="CDD" id="cd19769">
    <property type="entry name" value="Bbox2_TRIM16-like"/>
    <property type="match status" value="1"/>
</dbReference>
<evidence type="ECO:0000313" key="8">
    <source>
        <dbReference type="EMBL" id="CAL1614523.1"/>
    </source>
</evidence>
<dbReference type="Pfam" id="PF13765">
    <property type="entry name" value="PRY"/>
    <property type="match status" value="1"/>
</dbReference>
<sequence>MQLSDPSEQLKEKTPAPAPAETKQWSVCPVHPQVPPLFCMDECRCICAVCEFSDHKDHEVLSEKEAERRLKEPLRSQLQTLKQHRQNCEELQQEYDQIQIQSEEQGLHCESQITAVFDMMQRHLQEQQDKAVRALRKEQDRQGHLLMSQRKTLKDKLSSVNKSIQQLETHLQTQTQDFLLMPRPPAGPLEPPLPTGLRQDQEKPSTPTGLEQDLEKPSPPTGLMLDQAKLLGNLGFRVWRSLRRAVQHTPVLLDPNTANRWLHVSEDLSRVRREDTYQDHLPDVPERFSKYTSVLGSEGFRSGTHQWDVEVGDHPDWIIGVAKESVDKTGETFASPEFGIWGLCHGDGGYSNGDDEPVAVAKSPEKIRVKLDYGRGTVSFYNADHMTHLYVYTHTFTEKMFPYFYIGESEEAKTKEIHICETLDV</sequence>
<dbReference type="PROSITE" id="PS50188">
    <property type="entry name" value="B302_SPRY"/>
    <property type="match status" value="1"/>
</dbReference>
<dbReference type="CDD" id="cd12893">
    <property type="entry name" value="SPRY_PRY_TRIM35"/>
    <property type="match status" value="1"/>
</dbReference>
<dbReference type="InterPro" id="IPR006574">
    <property type="entry name" value="PRY"/>
</dbReference>
<dbReference type="InterPro" id="IPR003877">
    <property type="entry name" value="SPRY_dom"/>
</dbReference>
<evidence type="ECO:0000259" key="6">
    <source>
        <dbReference type="PROSITE" id="PS50119"/>
    </source>
</evidence>
<dbReference type="Pfam" id="PF00622">
    <property type="entry name" value="SPRY"/>
    <property type="match status" value="1"/>
</dbReference>
<proteinExistence type="predicted"/>
<evidence type="ECO:0000256" key="5">
    <source>
        <dbReference type="SAM" id="MobiDB-lite"/>
    </source>
</evidence>
<feature type="domain" description="B box-type" evidence="6">
    <location>
        <begin position="23"/>
        <end position="63"/>
    </location>
</feature>
<name>A0AAV2MMA1_KNICA</name>
<feature type="coiled-coil region" evidence="4">
    <location>
        <begin position="74"/>
        <end position="101"/>
    </location>
</feature>
<dbReference type="Gene3D" id="2.60.120.920">
    <property type="match status" value="1"/>
</dbReference>
<dbReference type="Gene3D" id="3.30.160.60">
    <property type="entry name" value="Classic Zinc Finger"/>
    <property type="match status" value="1"/>
</dbReference>
<dbReference type="AlphaFoldDB" id="A0AAV2MMA1"/>
<keyword evidence="1 3" id="KW-0863">Zinc-finger</keyword>
<dbReference type="PROSITE" id="PS50119">
    <property type="entry name" value="ZF_BBOX"/>
    <property type="match status" value="1"/>
</dbReference>
<dbReference type="PRINTS" id="PR01407">
    <property type="entry name" value="BUTYPHLNCDUF"/>
</dbReference>
<keyword evidence="9" id="KW-1185">Reference proteome</keyword>
<organism evidence="8 9">
    <name type="scientific">Knipowitschia caucasica</name>
    <name type="common">Caucasian dwarf goby</name>
    <name type="synonym">Pomatoschistus caucasicus</name>
    <dbReference type="NCBI Taxonomy" id="637954"/>
    <lineage>
        <taxon>Eukaryota</taxon>
        <taxon>Metazoa</taxon>
        <taxon>Chordata</taxon>
        <taxon>Craniata</taxon>
        <taxon>Vertebrata</taxon>
        <taxon>Euteleostomi</taxon>
        <taxon>Actinopterygii</taxon>
        <taxon>Neopterygii</taxon>
        <taxon>Teleostei</taxon>
        <taxon>Neoteleostei</taxon>
        <taxon>Acanthomorphata</taxon>
        <taxon>Gobiaria</taxon>
        <taxon>Gobiiformes</taxon>
        <taxon>Gobioidei</taxon>
        <taxon>Gobiidae</taxon>
        <taxon>Gobiinae</taxon>
        <taxon>Knipowitschia</taxon>
    </lineage>
</organism>
<feature type="region of interest" description="Disordered" evidence="5">
    <location>
        <begin position="180"/>
        <end position="222"/>
    </location>
</feature>
<dbReference type="SUPFAM" id="SSF49899">
    <property type="entry name" value="Concanavalin A-like lectins/glucanases"/>
    <property type="match status" value="1"/>
</dbReference>
<keyword evidence="1 3" id="KW-0479">Metal-binding</keyword>
<dbReference type="SUPFAM" id="SSF57845">
    <property type="entry name" value="B-box zinc-binding domain"/>
    <property type="match status" value="1"/>
</dbReference>
<keyword evidence="2" id="KW-0862">Zinc</keyword>
<feature type="compositionally biased region" description="Pro residues" evidence="5">
    <location>
        <begin position="182"/>
        <end position="194"/>
    </location>
</feature>
<dbReference type="InterPro" id="IPR013320">
    <property type="entry name" value="ConA-like_dom_sf"/>
</dbReference>
<gene>
    <name evidence="8" type="ORF">KC01_LOCUS40561</name>
</gene>
<dbReference type="Proteomes" id="UP001497482">
    <property type="component" value="Chromosome 8"/>
</dbReference>
<keyword evidence="4" id="KW-0175">Coiled coil</keyword>
<dbReference type="InterPro" id="IPR001870">
    <property type="entry name" value="B30.2/SPRY"/>
</dbReference>
<protein>
    <recommendedName>
        <fullName evidence="10">B30.2/SPRY domain-containing protein</fullName>
    </recommendedName>
</protein>
<dbReference type="PANTHER" id="PTHR24103">
    <property type="entry name" value="E3 UBIQUITIN-PROTEIN LIGASE TRIM"/>
    <property type="match status" value="1"/>
</dbReference>
<feature type="region of interest" description="Disordered" evidence="5">
    <location>
        <begin position="1"/>
        <end position="23"/>
    </location>
</feature>
<dbReference type="InterPro" id="IPR050143">
    <property type="entry name" value="TRIM/RBCC"/>
</dbReference>
<evidence type="ECO:0000256" key="2">
    <source>
        <dbReference type="ARBA" id="ARBA00022833"/>
    </source>
</evidence>
<evidence type="ECO:0008006" key="10">
    <source>
        <dbReference type="Google" id="ProtNLM"/>
    </source>
</evidence>
<dbReference type="InterPro" id="IPR003879">
    <property type="entry name" value="Butyrophylin_SPRY"/>
</dbReference>
<reference evidence="8 9" key="1">
    <citation type="submission" date="2024-04" db="EMBL/GenBank/DDBJ databases">
        <authorList>
            <person name="Waldvogel A.-M."/>
            <person name="Schoenle A."/>
        </authorList>
    </citation>
    <scope>NUCLEOTIDE SEQUENCE [LARGE SCALE GENOMIC DNA]</scope>
</reference>
<evidence type="ECO:0000256" key="4">
    <source>
        <dbReference type="SAM" id="Coils"/>
    </source>
</evidence>
<feature type="domain" description="B30.2/SPRY" evidence="7">
    <location>
        <begin position="231"/>
        <end position="422"/>
    </location>
</feature>
<dbReference type="EMBL" id="OZ035830">
    <property type="protein sequence ID" value="CAL1614523.1"/>
    <property type="molecule type" value="Genomic_DNA"/>
</dbReference>
<evidence type="ECO:0000256" key="3">
    <source>
        <dbReference type="PROSITE-ProRule" id="PRU00024"/>
    </source>
</evidence>